<proteinExistence type="predicted"/>
<comment type="caution">
    <text evidence="2">The sequence shown here is derived from an EMBL/GenBank/DDBJ whole genome shotgun (WGS) entry which is preliminary data.</text>
</comment>
<dbReference type="Proteomes" id="UP000275408">
    <property type="component" value="Unassembled WGS sequence"/>
</dbReference>
<gene>
    <name evidence="2" type="ORF">pdam_00006549</name>
</gene>
<feature type="region of interest" description="Disordered" evidence="1">
    <location>
        <begin position="37"/>
        <end position="68"/>
    </location>
</feature>
<evidence type="ECO:0000256" key="1">
    <source>
        <dbReference type="SAM" id="MobiDB-lite"/>
    </source>
</evidence>
<evidence type="ECO:0000313" key="3">
    <source>
        <dbReference type="Proteomes" id="UP000275408"/>
    </source>
</evidence>
<organism evidence="2 3">
    <name type="scientific">Pocillopora damicornis</name>
    <name type="common">Cauliflower coral</name>
    <name type="synonym">Millepora damicornis</name>
    <dbReference type="NCBI Taxonomy" id="46731"/>
    <lineage>
        <taxon>Eukaryota</taxon>
        <taxon>Metazoa</taxon>
        <taxon>Cnidaria</taxon>
        <taxon>Anthozoa</taxon>
        <taxon>Hexacorallia</taxon>
        <taxon>Scleractinia</taxon>
        <taxon>Astrocoeniina</taxon>
        <taxon>Pocilloporidae</taxon>
        <taxon>Pocillopora</taxon>
    </lineage>
</organism>
<sequence length="312" mass="34949">MSKPKRSSLCPGCKTPKKDHTFGFPGKYCAGPSLTQESNAAQELSEHATSPPCQVDSTTQPFNGTQEQDQSQHLLEAMRNLSLQLEGLVKEQTTMKKRMEEISVGNAPKPVNEASHPSGPDNLPSVSGASKHHHLPEKFAPAAVNGEYVDFSDVLSALSVLRSSPSDEGMLRSISGDLIAISRPQRKRLVDSFDLWLQVWTKYEMEIVSAQTERYLELAAYREQIQLANRKFRWPFVYMFDVQTRTRAASRNDIRLDVLDTTLYTTILDASALRAHPKQCTRCKSFDHLVRDCPFLAQEKPQEAKKPAGTRS</sequence>
<name>A0A3M6T8R1_POCDA</name>
<evidence type="ECO:0000313" key="2">
    <source>
        <dbReference type="EMBL" id="RMX37719.1"/>
    </source>
</evidence>
<protein>
    <submittedName>
        <fullName evidence="2">Uncharacterized protein</fullName>
    </submittedName>
</protein>
<dbReference type="AlphaFoldDB" id="A0A3M6T8R1"/>
<accession>A0A3M6T8R1</accession>
<feature type="region of interest" description="Disordered" evidence="1">
    <location>
        <begin position="103"/>
        <end position="132"/>
    </location>
</feature>
<dbReference type="EMBL" id="RCHS01004086">
    <property type="protein sequence ID" value="RMX37719.1"/>
    <property type="molecule type" value="Genomic_DNA"/>
</dbReference>
<keyword evidence="3" id="KW-1185">Reference proteome</keyword>
<reference evidence="2 3" key="1">
    <citation type="journal article" date="2018" name="Sci. Rep.">
        <title>Comparative analysis of the Pocillopora damicornis genome highlights role of immune system in coral evolution.</title>
        <authorList>
            <person name="Cunning R."/>
            <person name="Bay R.A."/>
            <person name="Gillette P."/>
            <person name="Baker A.C."/>
            <person name="Traylor-Knowles N."/>
        </authorList>
    </citation>
    <scope>NUCLEOTIDE SEQUENCE [LARGE SCALE GENOMIC DNA]</scope>
    <source>
        <strain evidence="2">RSMAS</strain>
        <tissue evidence="2">Whole animal</tissue>
    </source>
</reference>